<keyword evidence="2" id="KW-1185">Reference proteome</keyword>
<gene>
    <name evidence="1" type="ORF">SAMN05443507_11114</name>
</gene>
<dbReference type="InterPro" id="IPR026838">
    <property type="entry name" value="YheC/D"/>
</dbReference>
<sequence>MHNNRKPEMGKYLLWQYFRRHPFLRSYLPETRRYSFGALKHFLNRYQAVYIKPSAGSRGRDIYKVWQAKRRFWLKETTHPAMAFTSIEKLHLHLQKTALRRERYIIQQAIDLAEYLGSPFDIRSMAQKAKPGGRWLFSGMLAKVAGKHSVVTNVARSHGYVITVDAALRHSFHWDSQKIANVKKEMIQITLLAAKHLDNYQTYRELGLDIALDSSGRIWIIEENTGPSHALFARLHSDLSMYRLIQRRSRAYRLAKKSRRK</sequence>
<dbReference type="Proteomes" id="UP000184016">
    <property type="component" value="Unassembled WGS sequence"/>
</dbReference>
<dbReference type="Pfam" id="PF14398">
    <property type="entry name" value="ATPgrasp_YheCD"/>
    <property type="match status" value="1"/>
</dbReference>
<dbReference type="Gene3D" id="3.30.470.20">
    <property type="entry name" value="ATP-grasp fold, B domain"/>
    <property type="match status" value="1"/>
</dbReference>
<dbReference type="SUPFAM" id="SSF56059">
    <property type="entry name" value="Glutathione synthetase ATP-binding domain-like"/>
    <property type="match status" value="1"/>
</dbReference>
<dbReference type="EMBL" id="FRAF01000011">
    <property type="protein sequence ID" value="SHK25508.1"/>
    <property type="molecule type" value="Genomic_DNA"/>
</dbReference>
<dbReference type="STRING" id="1830138.SAMN05443507_11114"/>
<organism evidence="1 2">
    <name type="scientific">Alicyclobacillus tolerans</name>
    <dbReference type="NCBI Taxonomy" id="90970"/>
    <lineage>
        <taxon>Bacteria</taxon>
        <taxon>Bacillati</taxon>
        <taxon>Bacillota</taxon>
        <taxon>Bacilli</taxon>
        <taxon>Bacillales</taxon>
        <taxon>Alicyclobacillaceae</taxon>
        <taxon>Alicyclobacillus</taxon>
    </lineage>
</organism>
<name>A0A1M6QZI2_9BACL</name>
<dbReference type="RefSeq" id="WP_072873972.1">
    <property type="nucleotide sequence ID" value="NZ_FRAF01000011.1"/>
</dbReference>
<accession>A0A1M6QZI2</accession>
<evidence type="ECO:0000313" key="2">
    <source>
        <dbReference type="Proteomes" id="UP000184016"/>
    </source>
</evidence>
<reference evidence="2" key="1">
    <citation type="submission" date="2016-11" db="EMBL/GenBank/DDBJ databases">
        <authorList>
            <person name="Varghese N."/>
            <person name="Submissions S."/>
        </authorList>
    </citation>
    <scope>NUCLEOTIDE SEQUENCE [LARGE SCALE GENOMIC DNA]</scope>
    <source>
        <strain evidence="2">USBA-503</strain>
    </source>
</reference>
<dbReference type="AlphaFoldDB" id="A0A1M6QZI2"/>
<dbReference type="OrthoDB" id="2371125at2"/>
<evidence type="ECO:0000313" key="1">
    <source>
        <dbReference type="EMBL" id="SHK25508.1"/>
    </source>
</evidence>
<protein>
    <submittedName>
        <fullName evidence="1">YheC/D like ATP-grasp</fullName>
    </submittedName>
</protein>
<proteinExistence type="predicted"/>